<sequence length="208" mass="22718">MSVSARAAPSPRLRQPWSPRHPSPLGLPPIGSSPLPPHVAFQSFTAYPVTSERPFHPKGPPDTKIPYSAEVRRPQAGTQRQKPYVVPPPLSLNSPDHPAIQAQHAATAQPLSKPDMLVSPPSPTPSETSSLSLYSGESVHKNFPIEVANQRQQEEEEKPPSLFCGCFNFKAWFGSKTRAKEKRILGPPAPAAAPQMAQVRRRPPPLNM</sequence>
<feature type="compositionally biased region" description="Basic residues" evidence="1">
    <location>
        <begin position="199"/>
        <end position="208"/>
    </location>
</feature>
<dbReference type="EMBL" id="NHYE01001028">
    <property type="protein sequence ID" value="PPR00124.1"/>
    <property type="molecule type" value="Genomic_DNA"/>
</dbReference>
<evidence type="ECO:0000256" key="1">
    <source>
        <dbReference type="SAM" id="MobiDB-lite"/>
    </source>
</evidence>
<protein>
    <submittedName>
        <fullName evidence="2">Uncharacterized protein</fullName>
    </submittedName>
</protein>
<dbReference type="AlphaFoldDB" id="A0A409YAU0"/>
<name>A0A409YAU0_9AGAR</name>
<feature type="compositionally biased region" description="Low complexity" evidence="1">
    <location>
        <begin position="125"/>
        <end position="135"/>
    </location>
</feature>
<reference evidence="2 3" key="1">
    <citation type="journal article" date="2018" name="Evol. Lett.">
        <title>Horizontal gene cluster transfer increased hallucinogenic mushroom diversity.</title>
        <authorList>
            <person name="Reynolds H.T."/>
            <person name="Vijayakumar V."/>
            <person name="Gluck-Thaler E."/>
            <person name="Korotkin H.B."/>
            <person name="Matheny P.B."/>
            <person name="Slot J.C."/>
        </authorList>
    </citation>
    <scope>NUCLEOTIDE SEQUENCE [LARGE SCALE GENOMIC DNA]</scope>
    <source>
        <strain evidence="2 3">SRW20</strain>
    </source>
</reference>
<keyword evidence="3" id="KW-1185">Reference proteome</keyword>
<accession>A0A409YAU0</accession>
<dbReference type="OrthoDB" id="3032640at2759"/>
<evidence type="ECO:0000313" key="3">
    <source>
        <dbReference type="Proteomes" id="UP000284706"/>
    </source>
</evidence>
<feature type="region of interest" description="Disordered" evidence="1">
    <location>
        <begin position="1"/>
        <end position="135"/>
    </location>
</feature>
<organism evidence="2 3">
    <name type="scientific">Gymnopilus dilepis</name>
    <dbReference type="NCBI Taxonomy" id="231916"/>
    <lineage>
        <taxon>Eukaryota</taxon>
        <taxon>Fungi</taxon>
        <taxon>Dikarya</taxon>
        <taxon>Basidiomycota</taxon>
        <taxon>Agaricomycotina</taxon>
        <taxon>Agaricomycetes</taxon>
        <taxon>Agaricomycetidae</taxon>
        <taxon>Agaricales</taxon>
        <taxon>Agaricineae</taxon>
        <taxon>Hymenogastraceae</taxon>
        <taxon>Gymnopilus</taxon>
    </lineage>
</organism>
<gene>
    <name evidence="2" type="ORF">CVT26_008904</name>
</gene>
<evidence type="ECO:0000313" key="2">
    <source>
        <dbReference type="EMBL" id="PPR00124.1"/>
    </source>
</evidence>
<feature type="region of interest" description="Disordered" evidence="1">
    <location>
        <begin position="181"/>
        <end position="208"/>
    </location>
</feature>
<comment type="caution">
    <text evidence="2">The sequence shown here is derived from an EMBL/GenBank/DDBJ whole genome shotgun (WGS) entry which is preliminary data.</text>
</comment>
<dbReference type="InParanoid" id="A0A409YAU0"/>
<dbReference type="Proteomes" id="UP000284706">
    <property type="component" value="Unassembled WGS sequence"/>
</dbReference>
<proteinExistence type="predicted"/>